<comment type="similarity">
    <text evidence="1">Belongs to the UPF0337 (CsbD) family.</text>
</comment>
<feature type="region of interest" description="Disordered" evidence="2">
    <location>
        <begin position="1"/>
        <end position="63"/>
    </location>
</feature>
<reference evidence="4 5" key="1">
    <citation type="submission" date="2022-03" db="EMBL/GenBank/DDBJ databases">
        <title>Complete genome analysis of Roseomonas KG 17.1 : a prolific producer of plant growth promoters.</title>
        <authorList>
            <person name="Saadouli I."/>
            <person name="Najjari A."/>
            <person name="Mosbah A."/>
            <person name="Ouzari H.I."/>
        </authorList>
    </citation>
    <scope>NUCLEOTIDE SEQUENCE [LARGE SCALE GENOMIC DNA]</scope>
    <source>
        <strain evidence="4 5">KG17-1</strain>
    </source>
</reference>
<name>A0ABS9W8J3_9PROT</name>
<dbReference type="SUPFAM" id="SSF69047">
    <property type="entry name" value="Hypothetical protein YjbJ"/>
    <property type="match status" value="1"/>
</dbReference>
<dbReference type="Gene3D" id="1.10.1470.10">
    <property type="entry name" value="YjbJ"/>
    <property type="match status" value="1"/>
</dbReference>
<dbReference type="InterPro" id="IPR036629">
    <property type="entry name" value="YjbJ_sf"/>
</dbReference>
<keyword evidence="5" id="KW-1185">Reference proteome</keyword>
<accession>A0ABS9W8J3</accession>
<evidence type="ECO:0000313" key="4">
    <source>
        <dbReference type="EMBL" id="MCI0755552.1"/>
    </source>
</evidence>
<dbReference type="RefSeq" id="WP_120010628.1">
    <property type="nucleotide sequence ID" value="NZ_JALBUU010000035.1"/>
</dbReference>
<feature type="compositionally biased region" description="Basic and acidic residues" evidence="2">
    <location>
        <begin position="35"/>
        <end position="47"/>
    </location>
</feature>
<dbReference type="EMBL" id="JALBUU010000035">
    <property type="protein sequence ID" value="MCI0755552.1"/>
    <property type="molecule type" value="Genomic_DNA"/>
</dbReference>
<comment type="caution">
    <text evidence="4">The sequence shown here is derived from an EMBL/GenBank/DDBJ whole genome shotgun (WGS) entry which is preliminary data.</text>
</comment>
<organism evidence="4 5">
    <name type="scientific">Teichococcus vastitatis</name>
    <dbReference type="NCBI Taxonomy" id="2307076"/>
    <lineage>
        <taxon>Bacteria</taxon>
        <taxon>Pseudomonadati</taxon>
        <taxon>Pseudomonadota</taxon>
        <taxon>Alphaproteobacteria</taxon>
        <taxon>Acetobacterales</taxon>
        <taxon>Roseomonadaceae</taxon>
        <taxon>Roseomonas</taxon>
    </lineage>
</organism>
<proteinExistence type="inferred from homology"/>
<protein>
    <submittedName>
        <fullName evidence="4">CsbD family protein</fullName>
    </submittedName>
</protein>
<dbReference type="InterPro" id="IPR008462">
    <property type="entry name" value="CsbD"/>
</dbReference>
<evidence type="ECO:0000313" key="5">
    <source>
        <dbReference type="Proteomes" id="UP001201985"/>
    </source>
</evidence>
<dbReference type="Proteomes" id="UP001201985">
    <property type="component" value="Unassembled WGS sequence"/>
</dbReference>
<evidence type="ECO:0000256" key="2">
    <source>
        <dbReference type="SAM" id="MobiDB-lite"/>
    </source>
</evidence>
<evidence type="ECO:0000256" key="1">
    <source>
        <dbReference type="ARBA" id="ARBA00009129"/>
    </source>
</evidence>
<evidence type="ECO:0000259" key="3">
    <source>
        <dbReference type="Pfam" id="PF05532"/>
    </source>
</evidence>
<gene>
    <name evidence="4" type="ORF">MON41_17730</name>
</gene>
<feature type="domain" description="CsbD-like" evidence="3">
    <location>
        <begin position="9"/>
        <end position="47"/>
    </location>
</feature>
<sequence length="63" mass="6487">MNDHPEPETARRAKGSVKEAIGKLTGNTRAQLEGAAEKAEAEVRAAADRPAAAADTGSGSNRK</sequence>
<feature type="compositionally biased region" description="Basic and acidic residues" evidence="2">
    <location>
        <begin position="1"/>
        <end position="21"/>
    </location>
</feature>
<dbReference type="Pfam" id="PF05532">
    <property type="entry name" value="CsbD"/>
    <property type="match status" value="1"/>
</dbReference>